<accession>A0AAW0G2Y3</accession>
<organism evidence="2 3">
    <name type="scientific">Cerrena zonata</name>
    <dbReference type="NCBI Taxonomy" id="2478898"/>
    <lineage>
        <taxon>Eukaryota</taxon>
        <taxon>Fungi</taxon>
        <taxon>Dikarya</taxon>
        <taxon>Basidiomycota</taxon>
        <taxon>Agaricomycotina</taxon>
        <taxon>Agaricomycetes</taxon>
        <taxon>Polyporales</taxon>
        <taxon>Cerrenaceae</taxon>
        <taxon>Cerrena</taxon>
    </lineage>
</organism>
<evidence type="ECO:0000256" key="1">
    <source>
        <dbReference type="SAM" id="MobiDB-lite"/>
    </source>
</evidence>
<keyword evidence="3" id="KW-1185">Reference proteome</keyword>
<dbReference type="AlphaFoldDB" id="A0AAW0G2Y3"/>
<dbReference type="Proteomes" id="UP001385951">
    <property type="component" value="Unassembled WGS sequence"/>
</dbReference>
<comment type="caution">
    <text evidence="2">The sequence shown here is derived from an EMBL/GenBank/DDBJ whole genome shotgun (WGS) entry which is preliminary data.</text>
</comment>
<evidence type="ECO:0008006" key="4">
    <source>
        <dbReference type="Google" id="ProtNLM"/>
    </source>
</evidence>
<reference evidence="2 3" key="1">
    <citation type="submission" date="2022-09" db="EMBL/GenBank/DDBJ databases">
        <authorList>
            <person name="Palmer J.M."/>
        </authorList>
    </citation>
    <scope>NUCLEOTIDE SEQUENCE [LARGE SCALE GENOMIC DNA]</scope>
    <source>
        <strain evidence="2 3">DSM 7382</strain>
    </source>
</reference>
<protein>
    <recommendedName>
        <fullName evidence="4">F-box domain-containing protein</fullName>
    </recommendedName>
</protein>
<evidence type="ECO:0000313" key="3">
    <source>
        <dbReference type="Proteomes" id="UP001385951"/>
    </source>
</evidence>
<name>A0AAW0G2Y3_9APHY</name>
<gene>
    <name evidence="2" type="ORF">QCA50_011028</name>
</gene>
<sequence length="498" mass="56403">MKRSRDNSNNNHPTQHELHHPSQSSPISRVPLELFTEILRHMVLLHFTEEINPSLKEAWQRSFAWTRLSRVCHLWYNIISHTPALWCYIRVTPHMRSETLREILLRSNQMPLSIILDYKSFVLPYDLRLTLAALRAQRHRIRALELSTCGVIYAATFSQFLAEFSCHAKTSQMRKLTLDLGNSHMTVHAPVIDSMCSILSRESFPQLSDLTVLGITWNASMLRAGIQRDLRSLSLSGAAHWDVSPLLILTSLQELGCLQHLHLELHFTRCQDTQQTYNSIVNSKQPRACLDGLQELTVAVVGYGYASTALVTMIDVPETCHTSIEFHGMHPSKTSILNAVQLIGGKFLSNVKDGKLPEFRSFRLATPCTDNPDTDISFALWHEPITPGAKHIPKPMLSLKFPVKSGLVDLCYLEGQYKSFWDVCDERDIVDAWAATSSFDSITNVWFDVGKSKRPLDVNAWRQILGHMKAMAVLALSGCSQETTLVHHVGSFQRDPRD</sequence>
<evidence type="ECO:0000313" key="2">
    <source>
        <dbReference type="EMBL" id="KAK7685684.1"/>
    </source>
</evidence>
<proteinExistence type="predicted"/>
<dbReference type="EMBL" id="JASBNA010000019">
    <property type="protein sequence ID" value="KAK7685684.1"/>
    <property type="molecule type" value="Genomic_DNA"/>
</dbReference>
<feature type="region of interest" description="Disordered" evidence="1">
    <location>
        <begin position="1"/>
        <end position="26"/>
    </location>
</feature>